<dbReference type="InterPro" id="IPR011009">
    <property type="entry name" value="Kinase-like_dom_sf"/>
</dbReference>
<dbReference type="EMBL" id="QJNU01000128">
    <property type="protein sequence ID" value="RYP06495.1"/>
    <property type="molecule type" value="Genomic_DNA"/>
</dbReference>
<proteinExistence type="predicted"/>
<comment type="caution">
    <text evidence="1">The sequence shown here is derived from an EMBL/GenBank/DDBJ whole genome shotgun (WGS) entry which is preliminary data.</text>
</comment>
<dbReference type="OrthoDB" id="5380769at2759"/>
<name>A0A4Q4THU2_9PEZI</name>
<evidence type="ECO:0008006" key="3">
    <source>
        <dbReference type="Google" id="ProtNLM"/>
    </source>
</evidence>
<gene>
    <name evidence="1" type="ORF">DL764_003146</name>
</gene>
<keyword evidence="2" id="KW-1185">Reference proteome</keyword>
<sequence>MLMRLESDRSVASRLQPDGVSPFIHGDLHLENILCDVEGSRFWLVDPRGYPTCDIYYDLGKLAHSYNSGYDLLHEGRHTADFSISADGHFGSINYEFLPKDLVERYAELNSRMDKVVHEPLERHGEDKAQIDLRIRFNEAMHFCSDMPFHINTNAKPYIAQPIYAIGAKLLSEVLVMLGIDLEECAALQDEALARLTTIGKKPWRFEG</sequence>
<reference evidence="1 2" key="1">
    <citation type="submission" date="2018-06" db="EMBL/GenBank/DDBJ databases">
        <title>Complete Genomes of Monosporascus.</title>
        <authorList>
            <person name="Robinson A.J."/>
            <person name="Natvig D.O."/>
        </authorList>
    </citation>
    <scope>NUCLEOTIDE SEQUENCE [LARGE SCALE GENOMIC DNA]</scope>
    <source>
        <strain evidence="1 2">CBS 110550</strain>
    </source>
</reference>
<dbReference type="SUPFAM" id="SSF56112">
    <property type="entry name" value="Protein kinase-like (PK-like)"/>
    <property type="match status" value="1"/>
</dbReference>
<dbReference type="AlphaFoldDB" id="A0A4Q4THU2"/>
<accession>A0A4Q4THU2</accession>
<organism evidence="1 2">
    <name type="scientific">Monosporascus ibericus</name>
    <dbReference type="NCBI Taxonomy" id="155417"/>
    <lineage>
        <taxon>Eukaryota</taxon>
        <taxon>Fungi</taxon>
        <taxon>Dikarya</taxon>
        <taxon>Ascomycota</taxon>
        <taxon>Pezizomycotina</taxon>
        <taxon>Sordariomycetes</taxon>
        <taxon>Xylariomycetidae</taxon>
        <taxon>Xylariales</taxon>
        <taxon>Xylariales incertae sedis</taxon>
        <taxon>Monosporascus</taxon>
    </lineage>
</organism>
<dbReference type="Proteomes" id="UP000293360">
    <property type="component" value="Unassembled WGS sequence"/>
</dbReference>
<evidence type="ECO:0000313" key="1">
    <source>
        <dbReference type="EMBL" id="RYP06495.1"/>
    </source>
</evidence>
<evidence type="ECO:0000313" key="2">
    <source>
        <dbReference type="Proteomes" id="UP000293360"/>
    </source>
</evidence>
<protein>
    <recommendedName>
        <fullName evidence="3">Aminoglycoside phosphotransferase domain-containing protein</fullName>
    </recommendedName>
</protein>